<organism evidence="2 3">
    <name type="scientific">Fusarium tricinctum</name>
    <dbReference type="NCBI Taxonomy" id="61284"/>
    <lineage>
        <taxon>Eukaryota</taxon>
        <taxon>Fungi</taxon>
        <taxon>Dikarya</taxon>
        <taxon>Ascomycota</taxon>
        <taxon>Pezizomycotina</taxon>
        <taxon>Sordariomycetes</taxon>
        <taxon>Hypocreomycetidae</taxon>
        <taxon>Hypocreales</taxon>
        <taxon>Nectriaceae</taxon>
        <taxon>Fusarium</taxon>
        <taxon>Fusarium tricinctum species complex</taxon>
    </lineage>
</organism>
<reference evidence="2" key="1">
    <citation type="journal article" date="2021" name="Nat. Commun.">
        <title>Genetic determinants of endophytism in the Arabidopsis root mycobiome.</title>
        <authorList>
            <person name="Mesny F."/>
            <person name="Miyauchi S."/>
            <person name="Thiergart T."/>
            <person name="Pickel B."/>
            <person name="Atanasova L."/>
            <person name="Karlsson M."/>
            <person name="Huettel B."/>
            <person name="Barry K.W."/>
            <person name="Haridas S."/>
            <person name="Chen C."/>
            <person name="Bauer D."/>
            <person name="Andreopoulos W."/>
            <person name="Pangilinan J."/>
            <person name="LaButti K."/>
            <person name="Riley R."/>
            <person name="Lipzen A."/>
            <person name="Clum A."/>
            <person name="Drula E."/>
            <person name="Henrissat B."/>
            <person name="Kohler A."/>
            <person name="Grigoriev I.V."/>
            <person name="Martin F.M."/>
            <person name="Hacquard S."/>
        </authorList>
    </citation>
    <scope>NUCLEOTIDE SEQUENCE</scope>
    <source>
        <strain evidence="2">MPI-SDFR-AT-0068</strain>
    </source>
</reference>
<evidence type="ECO:0008006" key="4">
    <source>
        <dbReference type="Google" id="ProtNLM"/>
    </source>
</evidence>
<protein>
    <recommendedName>
        <fullName evidence="4">C2H2-type domain-containing protein</fullName>
    </recommendedName>
</protein>
<feature type="region of interest" description="Disordered" evidence="1">
    <location>
        <begin position="56"/>
        <end position="83"/>
    </location>
</feature>
<name>A0A8K0RZA2_9HYPO</name>
<dbReference type="Proteomes" id="UP000813427">
    <property type="component" value="Unassembled WGS sequence"/>
</dbReference>
<feature type="compositionally biased region" description="Low complexity" evidence="1">
    <location>
        <begin position="175"/>
        <end position="192"/>
    </location>
</feature>
<comment type="caution">
    <text evidence="2">The sequence shown here is derived from an EMBL/GenBank/DDBJ whole genome shotgun (WGS) entry which is preliminary data.</text>
</comment>
<evidence type="ECO:0000313" key="2">
    <source>
        <dbReference type="EMBL" id="KAH7242823.1"/>
    </source>
</evidence>
<evidence type="ECO:0000313" key="3">
    <source>
        <dbReference type="Proteomes" id="UP000813427"/>
    </source>
</evidence>
<feature type="compositionally biased region" description="Polar residues" evidence="1">
    <location>
        <begin position="71"/>
        <end position="81"/>
    </location>
</feature>
<proteinExistence type="predicted"/>
<dbReference type="EMBL" id="JAGPXF010000005">
    <property type="protein sequence ID" value="KAH7242823.1"/>
    <property type="molecule type" value="Genomic_DNA"/>
</dbReference>
<evidence type="ECO:0000256" key="1">
    <source>
        <dbReference type="SAM" id="MobiDB-lite"/>
    </source>
</evidence>
<feature type="region of interest" description="Disordered" evidence="1">
    <location>
        <begin position="172"/>
        <end position="198"/>
    </location>
</feature>
<sequence>MTWQGHVKDGSAPLMNTESLMRHFQSPQSLHGTHEHSMGLTRQEQILAQGLHQWHEGMQSPNGTDYGPTKPSRQSRQSYQYTGHHPFNASETSLYHQQNMHNTISGDFSVGFLDDFHMDYNHPENGLSFMTSHQDPLALVPTMAEWQESLTFDPTITGWQDPMACDSTMGAWQDSSIDSSRSSSVSANSGPSAKDDGTQESFICSDECCQGRAFSSRANLRRHQNERKGLRRVYACIFCHRVFSRSTACRSHQQNGVCLKSNGWEWRTTLTSHKAVYNIEHTA</sequence>
<accession>A0A8K0RZA2</accession>
<dbReference type="OrthoDB" id="5366256at2759"/>
<dbReference type="AlphaFoldDB" id="A0A8K0RZA2"/>
<gene>
    <name evidence="2" type="ORF">BKA59DRAFT_235349</name>
</gene>
<keyword evidence="3" id="KW-1185">Reference proteome</keyword>
<dbReference type="Gene3D" id="3.30.160.60">
    <property type="entry name" value="Classic Zinc Finger"/>
    <property type="match status" value="1"/>
</dbReference>